<protein>
    <submittedName>
        <fullName evidence="1">Uncharacterized protein</fullName>
    </submittedName>
</protein>
<evidence type="ECO:0000313" key="1">
    <source>
        <dbReference type="EMBL" id="AUZ47300.1"/>
    </source>
</evidence>
<sequence length="87" mass="9722">MTTSLNKMISISDESLSALEYAHQALKSAEANFKALKTIVSEQSDAFHMARMGELFCMDQAGGLDCLHEDYQHQFEEVIGQAKDEVH</sequence>
<dbReference type="Proteomes" id="UP000239888">
    <property type="component" value="Chromosome"/>
</dbReference>
<evidence type="ECO:0000313" key="2">
    <source>
        <dbReference type="Proteomes" id="UP000239888"/>
    </source>
</evidence>
<reference evidence="1 2" key="1">
    <citation type="journal article" date="2018" name="Front. Microbiol.">
        <title>Pseudomonas orientalis F9: A Potent Antagonist against Phytopathogens with Phytotoxic Effect in the Apple Flower.</title>
        <authorList>
            <person name="Zengerer V."/>
            <person name="Schmid M."/>
            <person name="Bieri M."/>
            <person name="Muller D.C."/>
            <person name="Remus-Emsermann M.N.P."/>
            <person name="Ahrens C.H."/>
            <person name="Pelludat C."/>
        </authorList>
    </citation>
    <scope>NUCLEOTIDE SEQUENCE [LARGE SCALE GENOMIC DNA]</scope>
    <source>
        <strain evidence="1 2">F9</strain>
    </source>
</reference>
<dbReference type="AlphaFoldDB" id="A0A2L0RZ58"/>
<proteinExistence type="predicted"/>
<dbReference type="EMBL" id="CP018049">
    <property type="protein sequence ID" value="AUZ47300.1"/>
    <property type="molecule type" value="Genomic_DNA"/>
</dbReference>
<accession>A0A2L0RZ58</accession>
<name>A0A2L0RZ58_9PSED</name>
<dbReference type="RefSeq" id="WP_104503881.1">
    <property type="nucleotide sequence ID" value="NZ_CP018049.1"/>
</dbReference>
<dbReference type="KEGG" id="poi:BOP93_17455"/>
<gene>
    <name evidence="1" type="ORF">BOP93_17455</name>
</gene>
<organism evidence="1 2">
    <name type="scientific">Pseudomonas orientalis</name>
    <dbReference type="NCBI Taxonomy" id="76758"/>
    <lineage>
        <taxon>Bacteria</taxon>
        <taxon>Pseudomonadati</taxon>
        <taxon>Pseudomonadota</taxon>
        <taxon>Gammaproteobacteria</taxon>
        <taxon>Pseudomonadales</taxon>
        <taxon>Pseudomonadaceae</taxon>
        <taxon>Pseudomonas</taxon>
    </lineage>
</organism>